<feature type="signal peptide" evidence="2">
    <location>
        <begin position="1"/>
        <end position="22"/>
    </location>
</feature>
<evidence type="ECO:0000256" key="1">
    <source>
        <dbReference type="PROSITE-ProRule" id="PRU00023"/>
    </source>
</evidence>
<dbReference type="InterPro" id="IPR002110">
    <property type="entry name" value="Ankyrin_rpt"/>
</dbReference>
<keyword evidence="2" id="KW-0732">Signal</keyword>
<sequence>MKVMPEAFLASILAFSCAFATAAEVKNVSPAKTVASVQMTSQQELVDLFFAAAKIGNSEVINEFLKHGFPVDVRNKDGYTPLMMATYYGHQSIVTTLLKHGADRCARDNRGNTALMGALFKMEFAIAKQLRQVDCDAQAKKAGQKTTAEFAKVIGQEKQLQKIIQETEKPKTKADK</sequence>
<feature type="chain" id="PRO_5042726768" evidence="2">
    <location>
        <begin position="23"/>
        <end position="176"/>
    </location>
</feature>
<dbReference type="RefSeq" id="WP_005180904.1">
    <property type="nucleotide sequence ID" value="NZ_CP041291.1"/>
</dbReference>
<dbReference type="InterPro" id="IPR036770">
    <property type="entry name" value="Ankyrin_rpt-contain_sf"/>
</dbReference>
<reference evidence="3" key="2">
    <citation type="submission" date="2023-10" db="EMBL/GenBank/DDBJ databases">
        <authorList>
            <person name="Sykes E.M.E."/>
            <person name="Khan I.U.H."/>
            <person name="Kumar A."/>
        </authorList>
    </citation>
    <scope>NUCLEOTIDE SEQUENCE</scope>
    <source>
        <strain evidence="3">IK5</strain>
    </source>
</reference>
<proteinExistence type="predicted"/>
<keyword evidence="1" id="KW-0040">ANK repeat</keyword>
<evidence type="ECO:0000313" key="5">
    <source>
        <dbReference type="Proteomes" id="UP000503440"/>
    </source>
</evidence>
<organism evidence="4 5">
    <name type="scientific">Acinetobacter indicus</name>
    <dbReference type="NCBI Taxonomy" id="756892"/>
    <lineage>
        <taxon>Bacteria</taxon>
        <taxon>Pseudomonadati</taxon>
        <taxon>Pseudomonadota</taxon>
        <taxon>Gammaproteobacteria</taxon>
        <taxon>Moraxellales</taxon>
        <taxon>Moraxellaceae</taxon>
        <taxon>Acinetobacter</taxon>
    </lineage>
</organism>
<protein>
    <submittedName>
        <fullName evidence="4">Ankyrin repeat domain-containing protein</fullName>
    </submittedName>
</protein>
<evidence type="ECO:0000313" key="3">
    <source>
        <dbReference type="EMBL" id="MDV4316946.1"/>
    </source>
</evidence>
<dbReference type="PANTHER" id="PTHR24183:SF1">
    <property type="entry name" value="FIBRONECTIN TYPE 3 AND ANKYRIN REPEAT DOMAINS PROTEIN 1"/>
    <property type="match status" value="1"/>
</dbReference>
<dbReference type="PROSITE" id="PS50088">
    <property type="entry name" value="ANK_REPEAT"/>
    <property type="match status" value="1"/>
</dbReference>
<dbReference type="Pfam" id="PF12796">
    <property type="entry name" value="Ank_2"/>
    <property type="match status" value="1"/>
</dbReference>
<dbReference type="PROSITE" id="PS51257">
    <property type="entry name" value="PROKAR_LIPOPROTEIN"/>
    <property type="match status" value="1"/>
</dbReference>
<dbReference type="Proteomes" id="UP001284654">
    <property type="component" value="Unassembled WGS sequence"/>
</dbReference>
<dbReference type="PROSITE" id="PS50297">
    <property type="entry name" value="ANK_REP_REGION"/>
    <property type="match status" value="1"/>
</dbReference>
<dbReference type="AlphaFoldDB" id="A0A6C0Y7Z0"/>
<dbReference type="EMBL" id="JAWJYY010000001">
    <property type="protein sequence ID" value="MDV4316946.1"/>
    <property type="molecule type" value="Genomic_DNA"/>
</dbReference>
<dbReference type="SUPFAM" id="SSF48403">
    <property type="entry name" value="Ankyrin repeat"/>
    <property type="match status" value="1"/>
</dbReference>
<accession>A0A6C0Y7Z0</accession>
<evidence type="ECO:0000256" key="2">
    <source>
        <dbReference type="SAM" id="SignalP"/>
    </source>
</evidence>
<dbReference type="EMBL" id="CP044455">
    <property type="protein sequence ID" value="QIC68998.1"/>
    <property type="molecule type" value="Genomic_DNA"/>
</dbReference>
<feature type="repeat" description="ANK" evidence="1">
    <location>
        <begin position="77"/>
        <end position="109"/>
    </location>
</feature>
<dbReference type="Gene3D" id="1.25.40.20">
    <property type="entry name" value="Ankyrin repeat-containing domain"/>
    <property type="match status" value="1"/>
</dbReference>
<name>A0A6C0Y7Z0_9GAMM</name>
<evidence type="ECO:0000313" key="4">
    <source>
        <dbReference type="EMBL" id="QIC68998.1"/>
    </source>
</evidence>
<dbReference type="PANTHER" id="PTHR24183">
    <property type="entry name" value="FIBRONECTIN TYPE 3 AND ANKYRIN REPEAT DOMAINS PROTEIN 1"/>
    <property type="match status" value="1"/>
</dbReference>
<gene>
    <name evidence="4" type="ORF">FSC09_00410</name>
    <name evidence="3" type="ORF">MSG88_14575</name>
</gene>
<dbReference type="SMART" id="SM00248">
    <property type="entry name" value="ANK"/>
    <property type="match status" value="2"/>
</dbReference>
<dbReference type="Proteomes" id="UP000503440">
    <property type="component" value="Chromosome"/>
</dbReference>
<reference evidence="4 5" key="1">
    <citation type="submission" date="2019-09" db="EMBL/GenBank/DDBJ databases">
        <title>Non-baumannii Acinetobacter spp. carrying blaNDM-1 isolated in China.</title>
        <authorList>
            <person name="Cui C."/>
            <person name="Chen C."/>
            <person name="Sun J."/>
            <person name="Liu Y."/>
        </authorList>
    </citation>
    <scope>NUCLEOTIDE SEQUENCE [LARGE SCALE GENOMIC DNA]</scope>
    <source>
        <strain evidence="4 5">B18</strain>
    </source>
</reference>